<name>A0A897N546_9EURY</name>
<evidence type="ECO:0000313" key="1">
    <source>
        <dbReference type="EMBL" id="QSG06025.1"/>
    </source>
</evidence>
<accession>A0A897N546</accession>
<organism evidence="1 2">
    <name type="scientific">Halapricum desulfuricans</name>
    <dbReference type="NCBI Taxonomy" id="2841257"/>
    <lineage>
        <taxon>Archaea</taxon>
        <taxon>Methanobacteriati</taxon>
        <taxon>Methanobacteriota</taxon>
        <taxon>Stenosarchaea group</taxon>
        <taxon>Halobacteria</taxon>
        <taxon>Halobacteriales</taxon>
        <taxon>Haloarculaceae</taxon>
        <taxon>Halapricum</taxon>
    </lineage>
</organism>
<dbReference type="GeneID" id="68855279"/>
<evidence type="ECO:0008006" key="3">
    <source>
        <dbReference type="Google" id="ProtNLM"/>
    </source>
</evidence>
<reference evidence="1" key="1">
    <citation type="submission" date="2020-11" db="EMBL/GenBank/DDBJ databases">
        <title>Carbohydrate-dependent, anaerobic sulfur respiration: A novel catabolism in halophilic archaea.</title>
        <authorList>
            <person name="Sorokin D.Y."/>
            <person name="Messina E."/>
            <person name="Smedile F."/>
            <person name="La Cono V."/>
            <person name="Hallsworth J.E."/>
            <person name="Yakimov M.M."/>
        </authorList>
    </citation>
    <scope>NUCLEOTIDE SEQUENCE</scope>
    <source>
        <strain evidence="1">HSR12-1</strain>
    </source>
</reference>
<dbReference type="EMBL" id="CP064787">
    <property type="protein sequence ID" value="QSG06025.1"/>
    <property type="molecule type" value="Genomic_DNA"/>
</dbReference>
<evidence type="ECO:0000313" key="2">
    <source>
        <dbReference type="Proteomes" id="UP000663525"/>
    </source>
</evidence>
<sequence length="128" mass="13658">MTETPAPRAPLAIETDLELTIDDTRAEVSSTGDRLFINFPSLGAANTALRGLPPGRIGDFTELLEETDLTVEVQSRRRTVMAIGADATAGPLSQRLGFDPAQVRVAGIAGAVGQEFAAGVRWVRQLLR</sequence>
<dbReference type="AlphaFoldDB" id="A0A897N546"/>
<protein>
    <recommendedName>
        <fullName evidence="3">Peptide ABC transporter ATP-binding protein</fullName>
    </recommendedName>
</protein>
<proteinExistence type="predicted"/>
<gene>
    <name evidence="1" type="ORF">HSR121_1688</name>
</gene>
<dbReference type="Proteomes" id="UP000663525">
    <property type="component" value="Chromosome"/>
</dbReference>
<dbReference type="RefSeq" id="WP_229112381.1">
    <property type="nucleotide sequence ID" value="NZ_CP064787.1"/>
</dbReference>